<organism evidence="3 4">
    <name type="scientific">Cimex lectularius</name>
    <name type="common">Bed bug</name>
    <name type="synonym">Acanthia lectularia</name>
    <dbReference type="NCBI Taxonomy" id="79782"/>
    <lineage>
        <taxon>Eukaryota</taxon>
        <taxon>Metazoa</taxon>
        <taxon>Ecdysozoa</taxon>
        <taxon>Arthropoda</taxon>
        <taxon>Hexapoda</taxon>
        <taxon>Insecta</taxon>
        <taxon>Pterygota</taxon>
        <taxon>Neoptera</taxon>
        <taxon>Paraneoptera</taxon>
        <taxon>Hemiptera</taxon>
        <taxon>Heteroptera</taxon>
        <taxon>Panheteroptera</taxon>
        <taxon>Cimicomorpha</taxon>
        <taxon>Cimicidae</taxon>
        <taxon>Cimex</taxon>
    </lineage>
</organism>
<accession>A0A8I6RR43</accession>
<dbReference type="InterPro" id="IPR041510">
    <property type="entry name" value="DUF5523"/>
</dbReference>
<proteinExistence type="predicted"/>
<dbReference type="Gene3D" id="2.60.40.150">
    <property type="entry name" value="C2 domain"/>
    <property type="match status" value="1"/>
</dbReference>
<dbReference type="PANTHER" id="PTHR20837:SF0">
    <property type="entry name" value="COILED-COIL AND C2 DOMAIN-CONTAINING PROTEIN 2A"/>
    <property type="match status" value="1"/>
</dbReference>
<sequence length="1498" mass="172802">MGDRNTLLYDSTPEKLGRKRQIGDRNVEKVKTTAWNESETELPEIRKYSNPSVSEVSETVFIGDVSPVHSSPGRSDKELLKIHRPTPIRAMVRSGISSYPTPEKKRDEARKDAGSEKHSEISSLRSVTPHSDSRSYRERIKERVAAAKERALASSQKGPVLHRGKSPSAKSDNLDKEDEEVEEAMRKHRAMRTRWKSAMTSAQVANIQSGYDMFSKSWEEPTTPPKSRAISEEKSGKGDESEDEKLLCHEVLGSREDDWLPLFNYEPPSQTDFQQLKQKQIGIFFCPSTSPVPIEEKLEPNMTPRFLEDEGLYVGKSVKIPWKRLNKIEQRIMAMGSERLWFGEDGELKGTPDPLDHRRFRHNLEDIVDPSLVIYKPAVVEKKDSVGLDISSETPHILEIDLGKIEFEHHPLFSEEETLSAKLKYMINALDNISSDRLGRRLQALRNSNKAGGEGDKRKMKKELREIRTRWLNEKKCERELTQMILETWRDLKSMRTTQGYQVTNIRLIIVMRDQLPHENEWDQQVEMFVQEMEEEAEEEYSSEMESYNRKIEQWKAQCEEEETTGDESGSTRPEKPKKISRQKIRKRVVSELALSLRPPDEPILELSLVFDDNVPVTVSNKQEQERRNAVGKSQLWVVLRHNDKEVDRVKALQEPNFVYQIAYRFGLKLTQWPKSLGLRLIDEGLSPLFGKKPIAEIYIPIPGRISTEVADWQNFEFSCGHITGELSHSGVGTSVKKLTSGTISVRMGWAEPLPNILPPSKSHKDVSKGKNSDVEKLKEWVEQVQLDPNDPTNADLLEYIKSKEERIDFERQQRDSSCLDLCTDEDISENPRLKLLTLRQAGQPEFRSMRKVPLNDREIPKDIFKMYQKRIGLVKKKGKCGLDDVREEGKIFLDQLREEVTKVWRQEHNKTFREMVHEEPVPDLWTLGLTFMKWLQPKRPLRPKRKGRKKLPVKSLVGQQLEIMVNIGRAFEVPVRKEEDKTSEDFQVVAVRPFVEVTFQDQRRRTPTGEGPNPTWNQDLHIPVHCPAGIQSVQDSLHFHLYDETLVDLVEDDRLRETNIHQRMGRYWLGSFRIPFSYLYQSSRIEGTFQLYSPPVLLGYTRESKEFRDSTFLSIFVMVHPPLHPPAPFLEKLETKEETSLEVHLEQWLLELSKSFPNRRVVTLVTDTSSKSVCITRYLRPIKPPEIIENEVTTVDMAARFVSMIPVSHSHQHVVAGMTDIWMTADEILEHCVTPPYSQATLLACYLLSIDSDLEVRLLFGTGVPGGSSVYIMTLSRTTKEIKIWDPSTGKKYTHSDPFCPLSRVHAIVDHTNIWVNSQKEELISQINLDVNKRYDWWPAFGRSISAPKESVQPESLVYLKTSQMEVQRLQDKLEKLLRNAIMKLRHMNRTIWNRYVQSSLRKLLPELEKSMWTGNIGSPPDHIQELQHITSSYKMCGFPINMSYTTPTALVEAVKSTGVHMNDAPDIEFSMAVYIHPFPSNVLSIWVYVASLIRRQ</sequence>
<feature type="region of interest" description="Disordered" evidence="1">
    <location>
        <begin position="64"/>
        <end position="182"/>
    </location>
</feature>
<dbReference type="Pfam" id="PF15625">
    <property type="entry name" value="CC2D2AN-C2"/>
    <property type="match status" value="1"/>
</dbReference>
<feature type="compositionally biased region" description="Basic and acidic residues" evidence="1">
    <location>
        <begin position="131"/>
        <end position="151"/>
    </location>
</feature>
<dbReference type="RefSeq" id="XP_014248384.1">
    <property type="nucleotide sequence ID" value="XM_014392898.2"/>
</dbReference>
<reference evidence="3" key="1">
    <citation type="submission" date="2022-01" db="UniProtKB">
        <authorList>
            <consortium name="EnsemblMetazoa"/>
        </authorList>
    </citation>
    <scope>IDENTIFICATION</scope>
</reference>
<name>A0A8I6RR43_CIMLE</name>
<dbReference type="EnsemblMetazoa" id="XM_014392898.2">
    <property type="protein sequence ID" value="XP_014248384.1"/>
    <property type="gene ID" value="LOC106666027"/>
</dbReference>
<dbReference type="OrthoDB" id="2162143at2759"/>
<evidence type="ECO:0000313" key="3">
    <source>
        <dbReference type="EnsemblMetazoa" id="XP_014248384.1"/>
    </source>
</evidence>
<dbReference type="GO" id="GO:0035869">
    <property type="term" value="C:ciliary transition zone"/>
    <property type="evidence" value="ECO:0007669"/>
    <property type="project" value="TreeGrafter"/>
</dbReference>
<dbReference type="InterPro" id="IPR028928">
    <property type="entry name" value="CC2D2AN-C2"/>
</dbReference>
<dbReference type="PROSITE" id="PS50004">
    <property type="entry name" value="C2"/>
    <property type="match status" value="1"/>
</dbReference>
<dbReference type="GO" id="GO:1905515">
    <property type="term" value="P:non-motile cilium assembly"/>
    <property type="evidence" value="ECO:0007669"/>
    <property type="project" value="TreeGrafter"/>
</dbReference>
<keyword evidence="4" id="KW-1185">Reference proteome</keyword>
<feature type="compositionally biased region" description="Basic and acidic residues" evidence="1">
    <location>
        <begin position="102"/>
        <end position="120"/>
    </location>
</feature>
<protein>
    <recommendedName>
        <fullName evidence="2">C2 domain-containing protein</fullName>
    </recommendedName>
</protein>
<dbReference type="GO" id="GO:1904491">
    <property type="term" value="P:protein localization to ciliary transition zone"/>
    <property type="evidence" value="ECO:0007669"/>
    <property type="project" value="TreeGrafter"/>
</dbReference>
<dbReference type="KEGG" id="clec:106666027"/>
<dbReference type="Proteomes" id="UP000494040">
    <property type="component" value="Unassembled WGS sequence"/>
</dbReference>
<dbReference type="SUPFAM" id="SSF49562">
    <property type="entry name" value="C2 domain (Calcium/lipid-binding domain, CaLB)"/>
    <property type="match status" value="1"/>
</dbReference>
<feature type="compositionally biased region" description="Basic and acidic residues" evidence="1">
    <location>
        <begin position="229"/>
        <end position="244"/>
    </location>
</feature>
<dbReference type="InterPro" id="IPR000008">
    <property type="entry name" value="C2_dom"/>
</dbReference>
<dbReference type="InterPro" id="IPR052434">
    <property type="entry name" value="Tectonic-like_complex_comp"/>
</dbReference>
<dbReference type="Pfam" id="PF17661">
    <property type="entry name" value="DUF5523"/>
    <property type="match status" value="1"/>
</dbReference>
<evidence type="ECO:0000259" key="2">
    <source>
        <dbReference type="PROSITE" id="PS50004"/>
    </source>
</evidence>
<feature type="region of interest" description="Disordered" evidence="1">
    <location>
        <begin position="1"/>
        <end position="23"/>
    </location>
</feature>
<evidence type="ECO:0000256" key="1">
    <source>
        <dbReference type="SAM" id="MobiDB-lite"/>
    </source>
</evidence>
<dbReference type="GeneID" id="106666027"/>
<dbReference type="InterPro" id="IPR056288">
    <property type="entry name" value="CEP76_C"/>
</dbReference>
<dbReference type="InterPro" id="IPR035892">
    <property type="entry name" value="C2_domain_sf"/>
</dbReference>
<feature type="region of interest" description="Disordered" evidence="1">
    <location>
        <begin position="559"/>
        <end position="583"/>
    </location>
</feature>
<feature type="compositionally biased region" description="Basic and acidic residues" evidence="1">
    <location>
        <begin position="12"/>
        <end position="23"/>
    </location>
</feature>
<evidence type="ECO:0000313" key="4">
    <source>
        <dbReference type="Proteomes" id="UP000494040"/>
    </source>
</evidence>
<dbReference type="CTD" id="57545"/>
<dbReference type="PANTHER" id="PTHR20837">
    <property type="entry name" value="CENTROSOMAL PROTEIN-RELATED"/>
    <property type="match status" value="1"/>
</dbReference>
<dbReference type="Pfam" id="PF24656">
    <property type="entry name" value="CEPT76_peptidase"/>
    <property type="match status" value="1"/>
</dbReference>
<dbReference type="SMART" id="SM00239">
    <property type="entry name" value="C2"/>
    <property type="match status" value="1"/>
</dbReference>
<dbReference type="Pfam" id="PF24652">
    <property type="entry name" value="CEP76_C"/>
    <property type="match status" value="1"/>
</dbReference>
<dbReference type="OMA" id="NADNIWF"/>
<feature type="compositionally biased region" description="Polar residues" evidence="1">
    <location>
        <begin position="121"/>
        <end position="130"/>
    </location>
</feature>
<feature type="region of interest" description="Disordered" evidence="1">
    <location>
        <begin position="215"/>
        <end position="244"/>
    </location>
</feature>
<dbReference type="Pfam" id="PF00168">
    <property type="entry name" value="C2"/>
    <property type="match status" value="1"/>
</dbReference>
<feature type="domain" description="C2" evidence="2">
    <location>
        <begin position="943"/>
        <end position="1090"/>
    </location>
</feature>
<dbReference type="InterPro" id="IPR056290">
    <property type="entry name" value="CEPT76/DRC7_peptidase-like_dom"/>
</dbReference>